<dbReference type="PROSITE" id="PS50005">
    <property type="entry name" value="TPR"/>
    <property type="match status" value="4"/>
</dbReference>
<evidence type="ECO:0000256" key="1">
    <source>
        <dbReference type="ARBA" id="ARBA00022737"/>
    </source>
</evidence>
<feature type="repeat" description="TPR" evidence="3">
    <location>
        <begin position="443"/>
        <end position="476"/>
    </location>
</feature>
<proteinExistence type="predicted"/>
<dbReference type="Pfam" id="PF13424">
    <property type="entry name" value="TPR_12"/>
    <property type="match status" value="4"/>
</dbReference>
<reference evidence="5 6" key="1">
    <citation type="submission" date="2019-02" db="EMBL/GenBank/DDBJ databases">
        <title>Draft Genome Sequence of the Prevotella sp. BCRC 81118, Isolated from Human Feces.</title>
        <authorList>
            <person name="Huang C.-H."/>
        </authorList>
    </citation>
    <scope>NUCLEOTIDE SEQUENCE [LARGE SCALE GENOMIC DNA]</scope>
    <source>
        <strain evidence="5 6">BCRC 81118</strain>
    </source>
</reference>
<sequence>MMRHIFSFLLLFSFLTTGAQTIHQKGFVRSVGRPDNKQGVRLPGALLRVMGSHNAVQSGKQGTFELLFNGKREGKDAFSFSSISLNGYDLLDKKIKGPYAISTTVPVELVLVPRSLKQKIEAKVRQQIEANYQKKLSRIQAEKNKLGKMYAQKITQLEEEYEKRDMLIGDMVERYASLDYAHLDAFKEQLSIFIENGELERADSLIQTEDIRKLETEHTVLNNAAKKINQALANNTDKLLTIYQGKIDLHLVNFDNDSVGYYKEKIVALDTTNVKNIHDAAQFLLENLAQYDKAEKYYRLALRQSLAQHGEAHEDVAESYGALANLYCYKSQYGIAKEYFEKSISIQTNLSGEKHKRVAEAYIGIGFICSSMMAFHEGLAYYQKADNILKKVCGEKEPDLVPLYINMAGSCQILGKNQEAYDYYQKALKLQMEIAGENTILTAKLFHNIASYYEGMKNLDKACEYYQKAMEIRLKVVGSWHPEIASSYFAIGCLLDSGGKYDEAIECLSKSLAISLDLNGFYSSEVANTLSKIANIYYGQAKYQVSEEYFLQALKSGIQVYGPDHLIVYGNYLALANTYKHQEKYAQAIEYFQNALNVLIHTKGENVPDADLYRRVIKELGKKINK</sequence>
<gene>
    <name evidence="5" type="ORF">EXN75_16695</name>
</gene>
<protein>
    <submittedName>
        <fullName evidence="5">Tetratricopeptide repeat protein</fullName>
    </submittedName>
</protein>
<evidence type="ECO:0000313" key="5">
    <source>
        <dbReference type="EMBL" id="TFH69793.1"/>
    </source>
</evidence>
<dbReference type="EMBL" id="SGVY01000088">
    <property type="protein sequence ID" value="TFH69793.1"/>
    <property type="molecule type" value="Genomic_DNA"/>
</dbReference>
<dbReference type="PANTHER" id="PTHR45641:SF19">
    <property type="entry name" value="NEPHROCYSTIN-3"/>
    <property type="match status" value="1"/>
</dbReference>
<dbReference type="OrthoDB" id="9781208at2"/>
<dbReference type="SUPFAM" id="SSF48452">
    <property type="entry name" value="TPR-like"/>
    <property type="match status" value="3"/>
</dbReference>
<name>A0A4Y8UR42_9BACT</name>
<keyword evidence="6" id="KW-1185">Reference proteome</keyword>
<feature type="signal peptide" evidence="4">
    <location>
        <begin position="1"/>
        <end position="19"/>
    </location>
</feature>
<evidence type="ECO:0000256" key="4">
    <source>
        <dbReference type="SAM" id="SignalP"/>
    </source>
</evidence>
<dbReference type="InterPro" id="IPR019734">
    <property type="entry name" value="TPR_rpt"/>
</dbReference>
<keyword evidence="4" id="KW-0732">Signal</keyword>
<feature type="chain" id="PRO_5021479698" evidence="4">
    <location>
        <begin position="20"/>
        <end position="626"/>
    </location>
</feature>
<feature type="repeat" description="TPR" evidence="3">
    <location>
        <begin position="569"/>
        <end position="602"/>
    </location>
</feature>
<comment type="caution">
    <text evidence="5">The sequence shown here is derived from an EMBL/GenBank/DDBJ whole genome shotgun (WGS) entry which is preliminary data.</text>
</comment>
<organism evidence="5 6">
    <name type="scientific">Segatella hominis</name>
    <dbReference type="NCBI Taxonomy" id="2518605"/>
    <lineage>
        <taxon>Bacteria</taxon>
        <taxon>Pseudomonadati</taxon>
        <taxon>Bacteroidota</taxon>
        <taxon>Bacteroidia</taxon>
        <taxon>Bacteroidales</taxon>
        <taxon>Prevotellaceae</taxon>
        <taxon>Segatella</taxon>
    </lineage>
</organism>
<evidence type="ECO:0000256" key="2">
    <source>
        <dbReference type="ARBA" id="ARBA00022803"/>
    </source>
</evidence>
<keyword evidence="2 3" id="KW-0802">TPR repeat</keyword>
<feature type="repeat" description="TPR" evidence="3">
    <location>
        <begin position="485"/>
        <end position="518"/>
    </location>
</feature>
<dbReference type="SMART" id="SM00028">
    <property type="entry name" value="TPR"/>
    <property type="match status" value="7"/>
</dbReference>
<dbReference type="InterPro" id="IPR011990">
    <property type="entry name" value="TPR-like_helical_dom_sf"/>
</dbReference>
<feature type="repeat" description="TPR" evidence="3">
    <location>
        <begin position="317"/>
        <end position="350"/>
    </location>
</feature>
<dbReference type="Gene3D" id="1.25.40.10">
    <property type="entry name" value="Tetratricopeptide repeat domain"/>
    <property type="match status" value="2"/>
</dbReference>
<evidence type="ECO:0000313" key="6">
    <source>
        <dbReference type="Proteomes" id="UP000297872"/>
    </source>
</evidence>
<evidence type="ECO:0000256" key="3">
    <source>
        <dbReference type="PROSITE-ProRule" id="PRU00339"/>
    </source>
</evidence>
<accession>A0A4Y8UR42</accession>
<dbReference type="PANTHER" id="PTHR45641">
    <property type="entry name" value="TETRATRICOPEPTIDE REPEAT PROTEIN (AFU_ORTHOLOGUE AFUA_6G03870)"/>
    <property type="match status" value="1"/>
</dbReference>
<dbReference type="AlphaFoldDB" id="A0A4Y8UR42"/>
<keyword evidence="1" id="KW-0677">Repeat</keyword>
<dbReference type="Proteomes" id="UP000297872">
    <property type="component" value="Unassembled WGS sequence"/>
</dbReference>